<feature type="transmembrane region" description="Helical" evidence="1">
    <location>
        <begin position="56"/>
        <end position="73"/>
    </location>
</feature>
<evidence type="ECO:0008006" key="4">
    <source>
        <dbReference type="Google" id="ProtNLM"/>
    </source>
</evidence>
<protein>
    <recommendedName>
        <fullName evidence="4">VanZ-like domain-containing protein</fullName>
    </recommendedName>
</protein>
<evidence type="ECO:0000256" key="1">
    <source>
        <dbReference type="SAM" id="Phobius"/>
    </source>
</evidence>
<dbReference type="PANTHER" id="PTHR28008:SF1">
    <property type="entry name" value="DOMAIN PROTEIN, PUTATIVE (AFU_ORTHOLOGUE AFUA_3G10980)-RELATED"/>
    <property type="match status" value="1"/>
</dbReference>
<feature type="transmembrane region" description="Helical" evidence="1">
    <location>
        <begin position="119"/>
        <end position="139"/>
    </location>
</feature>
<proteinExistence type="predicted"/>
<evidence type="ECO:0000313" key="3">
    <source>
        <dbReference type="Proteomes" id="UP000298030"/>
    </source>
</evidence>
<keyword evidence="1" id="KW-0812">Transmembrane</keyword>
<dbReference type="AlphaFoldDB" id="A0A4Y7T9P6"/>
<feature type="non-terminal residue" evidence="2">
    <location>
        <position position="1"/>
    </location>
</feature>
<feature type="non-terminal residue" evidence="2">
    <location>
        <position position="218"/>
    </location>
</feature>
<dbReference type="OrthoDB" id="63581at2759"/>
<evidence type="ECO:0000313" key="2">
    <source>
        <dbReference type="EMBL" id="TEB30312.1"/>
    </source>
</evidence>
<keyword evidence="1" id="KW-0472">Membrane</keyword>
<keyword evidence="1" id="KW-1133">Transmembrane helix</keyword>
<sequence>RLSKSILKSHHVKLPKYNLPLRIRPWFVVFTFVVMLILGFLGFTNFHERLLINDKALRFLCFALTTGVFYWIVDVEEDARRIWFWRYASLILTGFFCFFCGGIVSEIVQSFLPFKEFEFFDIVANLCGASLGLFVTFHLEKYYRHRREIARIYRPMNTDYSDGDDDEELSSAFLLPTHSPGTRTPKTAKGKTVRFADPNTWEEREEVFNIGDDDDDSD</sequence>
<feature type="transmembrane region" description="Helical" evidence="1">
    <location>
        <begin position="21"/>
        <end position="44"/>
    </location>
</feature>
<dbReference type="Proteomes" id="UP000298030">
    <property type="component" value="Unassembled WGS sequence"/>
</dbReference>
<comment type="caution">
    <text evidence="2">The sequence shown here is derived from an EMBL/GenBank/DDBJ whole genome shotgun (WGS) entry which is preliminary data.</text>
</comment>
<gene>
    <name evidence="2" type="ORF">FA13DRAFT_1575407</name>
</gene>
<reference evidence="2 3" key="1">
    <citation type="journal article" date="2019" name="Nat. Ecol. Evol.">
        <title>Megaphylogeny resolves global patterns of mushroom evolution.</title>
        <authorList>
            <person name="Varga T."/>
            <person name="Krizsan K."/>
            <person name="Foldi C."/>
            <person name="Dima B."/>
            <person name="Sanchez-Garcia M."/>
            <person name="Sanchez-Ramirez S."/>
            <person name="Szollosi G.J."/>
            <person name="Szarkandi J.G."/>
            <person name="Papp V."/>
            <person name="Albert L."/>
            <person name="Andreopoulos W."/>
            <person name="Angelini C."/>
            <person name="Antonin V."/>
            <person name="Barry K.W."/>
            <person name="Bougher N.L."/>
            <person name="Buchanan P."/>
            <person name="Buyck B."/>
            <person name="Bense V."/>
            <person name="Catcheside P."/>
            <person name="Chovatia M."/>
            <person name="Cooper J."/>
            <person name="Damon W."/>
            <person name="Desjardin D."/>
            <person name="Finy P."/>
            <person name="Geml J."/>
            <person name="Haridas S."/>
            <person name="Hughes K."/>
            <person name="Justo A."/>
            <person name="Karasinski D."/>
            <person name="Kautmanova I."/>
            <person name="Kiss B."/>
            <person name="Kocsube S."/>
            <person name="Kotiranta H."/>
            <person name="LaButti K.M."/>
            <person name="Lechner B.E."/>
            <person name="Liimatainen K."/>
            <person name="Lipzen A."/>
            <person name="Lukacs Z."/>
            <person name="Mihaltcheva S."/>
            <person name="Morgado L.N."/>
            <person name="Niskanen T."/>
            <person name="Noordeloos M.E."/>
            <person name="Ohm R.A."/>
            <person name="Ortiz-Santana B."/>
            <person name="Ovrebo C."/>
            <person name="Racz N."/>
            <person name="Riley R."/>
            <person name="Savchenko A."/>
            <person name="Shiryaev A."/>
            <person name="Soop K."/>
            <person name="Spirin V."/>
            <person name="Szebenyi C."/>
            <person name="Tomsovsky M."/>
            <person name="Tulloss R.E."/>
            <person name="Uehling J."/>
            <person name="Grigoriev I.V."/>
            <person name="Vagvolgyi C."/>
            <person name="Papp T."/>
            <person name="Martin F.M."/>
            <person name="Miettinen O."/>
            <person name="Hibbett D.S."/>
            <person name="Nagy L.G."/>
        </authorList>
    </citation>
    <scope>NUCLEOTIDE SEQUENCE [LARGE SCALE GENOMIC DNA]</scope>
    <source>
        <strain evidence="2 3">FP101781</strain>
    </source>
</reference>
<accession>A0A4Y7T9P6</accession>
<dbReference type="EMBL" id="QPFP01000023">
    <property type="protein sequence ID" value="TEB30312.1"/>
    <property type="molecule type" value="Genomic_DNA"/>
</dbReference>
<keyword evidence="3" id="KW-1185">Reference proteome</keyword>
<dbReference type="PANTHER" id="PTHR28008">
    <property type="entry name" value="DOMAIN PROTEIN, PUTATIVE (AFU_ORTHOLOGUE AFUA_3G10980)-RELATED"/>
    <property type="match status" value="1"/>
</dbReference>
<feature type="transmembrane region" description="Helical" evidence="1">
    <location>
        <begin position="85"/>
        <end position="107"/>
    </location>
</feature>
<name>A0A4Y7T9P6_COPMI</name>
<organism evidence="2 3">
    <name type="scientific">Coprinellus micaceus</name>
    <name type="common">Glistening ink-cap mushroom</name>
    <name type="synonym">Coprinus micaceus</name>
    <dbReference type="NCBI Taxonomy" id="71717"/>
    <lineage>
        <taxon>Eukaryota</taxon>
        <taxon>Fungi</taxon>
        <taxon>Dikarya</taxon>
        <taxon>Basidiomycota</taxon>
        <taxon>Agaricomycotina</taxon>
        <taxon>Agaricomycetes</taxon>
        <taxon>Agaricomycetidae</taxon>
        <taxon>Agaricales</taxon>
        <taxon>Agaricineae</taxon>
        <taxon>Psathyrellaceae</taxon>
        <taxon>Coprinellus</taxon>
    </lineage>
</organism>